<dbReference type="EMBL" id="UINC01000055">
    <property type="protein sequence ID" value="SUZ48158.1"/>
    <property type="molecule type" value="Genomic_DNA"/>
</dbReference>
<dbReference type="Gene3D" id="1.10.3860.10">
    <property type="entry name" value="Sodium:dicarboxylate symporter"/>
    <property type="match status" value="1"/>
</dbReference>
<dbReference type="PANTHER" id="PTHR11958">
    <property type="entry name" value="SODIUM/DICARBOXYLATE SYMPORTER-RELATED"/>
    <property type="match status" value="1"/>
</dbReference>
<dbReference type="InterPro" id="IPR050746">
    <property type="entry name" value="DAACS"/>
</dbReference>
<dbReference type="SUPFAM" id="SSF118215">
    <property type="entry name" value="Proton glutamate symport protein"/>
    <property type="match status" value="1"/>
</dbReference>
<dbReference type="PRINTS" id="PR00173">
    <property type="entry name" value="EDTRNSPORT"/>
</dbReference>
<evidence type="ECO:0000256" key="2">
    <source>
        <dbReference type="ARBA" id="ARBA00022448"/>
    </source>
</evidence>
<gene>
    <name evidence="7" type="ORF">METZ01_LOCUS1012</name>
</gene>
<keyword evidence="5 6" id="KW-0472">Membrane</keyword>
<keyword evidence="3 6" id="KW-0812">Transmembrane</keyword>
<dbReference type="GO" id="GO:0016020">
    <property type="term" value="C:membrane"/>
    <property type="evidence" value="ECO:0007669"/>
    <property type="project" value="UniProtKB-SubCell"/>
</dbReference>
<dbReference type="PANTHER" id="PTHR11958:SF63">
    <property type="entry name" value="AMINO ACID TRANSPORTER"/>
    <property type="match status" value="1"/>
</dbReference>
<feature type="transmembrane region" description="Helical" evidence="6">
    <location>
        <begin position="247"/>
        <end position="272"/>
    </location>
</feature>
<feature type="transmembrane region" description="Helical" evidence="6">
    <location>
        <begin position="109"/>
        <end position="130"/>
    </location>
</feature>
<feature type="transmembrane region" description="Helical" evidence="6">
    <location>
        <begin position="39"/>
        <end position="58"/>
    </location>
</feature>
<comment type="subcellular location">
    <subcellularLocation>
        <location evidence="1">Membrane</location>
        <topology evidence="1">Multi-pass membrane protein</topology>
    </subcellularLocation>
</comment>
<dbReference type="GO" id="GO:0015293">
    <property type="term" value="F:symporter activity"/>
    <property type="evidence" value="ECO:0007669"/>
    <property type="project" value="InterPro"/>
</dbReference>
<evidence type="ECO:0000256" key="1">
    <source>
        <dbReference type="ARBA" id="ARBA00004141"/>
    </source>
</evidence>
<keyword evidence="2" id="KW-0813">Transport</keyword>
<evidence type="ECO:0000256" key="6">
    <source>
        <dbReference type="SAM" id="Phobius"/>
    </source>
</evidence>
<evidence type="ECO:0000256" key="3">
    <source>
        <dbReference type="ARBA" id="ARBA00022692"/>
    </source>
</evidence>
<sequence>MSGQPPIFGPATPRRERLLALGQDGPMEHNPDAPWYGRLHWQVLTAMVVGALFGFVGGEEMADRVGWIGDLFMKLLRMVIVPLVLTSIISGVASVGGGRSLGRLFSKTMGYYVLSSFLAAFVGLLMVNLIRPGVGANLTGTDQQALPELSTPESPIQLLLDIVPQNVVQAAATADMLALIFFCIVFGAALSTLPDKSRRPLVEFFDALFHVMMTLTSGIIKFLPIGVFALITRMIGTTGFDAFRPLAMYALTIFSGVTIHFFVSLPILLILLGRISPRIHFANMREPLLIAFSTSSSGATLPVTMNVVEEKVGVSNKIASFVLPMGATINMDGTAVFECAGALFIAQAMGFDLTIMQQGIVVLTALLASIGAAAVPSAGLVVIFIVLGAIGLEGPDVNVIVGSMLAIDRPLDMYRTAANVFSDSCGAAIIARSEGETGVDTEVR</sequence>
<dbReference type="InterPro" id="IPR001991">
    <property type="entry name" value="Na-dicarboxylate_symporter"/>
</dbReference>
<accession>A0A381N3C3</accession>
<keyword evidence="4 6" id="KW-1133">Transmembrane helix</keyword>
<reference evidence="7" key="1">
    <citation type="submission" date="2018-05" db="EMBL/GenBank/DDBJ databases">
        <authorList>
            <person name="Lanie J.A."/>
            <person name="Ng W.-L."/>
            <person name="Kazmierczak K.M."/>
            <person name="Andrzejewski T.M."/>
            <person name="Davidsen T.M."/>
            <person name="Wayne K.J."/>
            <person name="Tettelin H."/>
            <person name="Glass J.I."/>
            <person name="Rusch D."/>
            <person name="Podicherti R."/>
            <person name="Tsui H.-C.T."/>
            <person name="Winkler M.E."/>
        </authorList>
    </citation>
    <scope>NUCLEOTIDE SEQUENCE</scope>
</reference>
<proteinExistence type="predicted"/>
<protein>
    <recommendedName>
        <fullName evidence="8">Amino acid transporter</fullName>
    </recommendedName>
</protein>
<feature type="transmembrane region" description="Helical" evidence="6">
    <location>
        <begin position="78"/>
        <end position="97"/>
    </location>
</feature>
<feature type="transmembrane region" description="Helical" evidence="6">
    <location>
        <begin position="359"/>
        <end position="392"/>
    </location>
</feature>
<evidence type="ECO:0000313" key="7">
    <source>
        <dbReference type="EMBL" id="SUZ48158.1"/>
    </source>
</evidence>
<organism evidence="7">
    <name type="scientific">marine metagenome</name>
    <dbReference type="NCBI Taxonomy" id="408172"/>
    <lineage>
        <taxon>unclassified sequences</taxon>
        <taxon>metagenomes</taxon>
        <taxon>ecological metagenomes</taxon>
    </lineage>
</organism>
<evidence type="ECO:0000256" key="5">
    <source>
        <dbReference type="ARBA" id="ARBA00023136"/>
    </source>
</evidence>
<name>A0A381N3C3_9ZZZZ</name>
<dbReference type="InterPro" id="IPR036458">
    <property type="entry name" value="Na:dicarbo_symporter_sf"/>
</dbReference>
<dbReference type="AlphaFoldDB" id="A0A381N3C3"/>
<evidence type="ECO:0000256" key="4">
    <source>
        <dbReference type="ARBA" id="ARBA00022989"/>
    </source>
</evidence>
<feature type="transmembrane region" description="Helical" evidence="6">
    <location>
        <begin position="211"/>
        <end position="235"/>
    </location>
</feature>
<feature type="transmembrane region" description="Helical" evidence="6">
    <location>
        <begin position="167"/>
        <end position="190"/>
    </location>
</feature>
<dbReference type="Pfam" id="PF00375">
    <property type="entry name" value="SDF"/>
    <property type="match status" value="1"/>
</dbReference>
<evidence type="ECO:0008006" key="8">
    <source>
        <dbReference type="Google" id="ProtNLM"/>
    </source>
</evidence>